<organism evidence="1 2">
    <name type="scientific">Faecalibacterium langellae</name>
    <dbReference type="NCBI Taxonomy" id="3435293"/>
    <lineage>
        <taxon>Bacteria</taxon>
        <taxon>Bacillati</taxon>
        <taxon>Bacillota</taxon>
        <taxon>Clostridia</taxon>
        <taxon>Eubacteriales</taxon>
        <taxon>Oscillospiraceae</taxon>
        <taxon>Faecalibacterium</taxon>
    </lineage>
</organism>
<accession>A0ACC9CYQ2</accession>
<comment type="caution">
    <text evidence="1">The sequence shown here is derived from an EMBL/GenBank/DDBJ whole genome shotgun (WGS) entry which is preliminary data.</text>
</comment>
<sequence length="632" mass="64544">MRKRIAALALASVMALSLIGCGGKSNSASSAGVSGDFTGTAKGMGGDVTVTLTLTDSKITGCTAEGVDETQGIGTLALDQLPGQIAETGSIAVDGVTGATITSDAIKEAAAAALTAAGLNPDDFKTAVENNGEKAEDSTVDADIVIVGAGGAGMTAAITAAEEGKSVVILESQSMVGGNSVRATGGMNAGKTVYQDENEFGEAAGVEKTLKTAAEKYADNETITALAKTVSEQWAEYQANPTGYFDSVELMELDTMVGGKGINDPELVETLCSNSADAIDWLDEHGITLHNVASFGGASVKRIHRPVDADGKTISVGSYMIPLLQENCEKAGVQILLNTTANEILTDANGAAVGVKATGASGETVTVNAKAVVLTTGGFGANLDMVTEYKPELKGFMTTNAAGAQGQGIEMATAIGAGTVDMDQIQIHPTVEANTAALITEGLRGDGAVLINAEGKRFIDEVGTRDVVSAAEIAQTGSYSWLVVDQAMVDASSVIQGYIKKGYTVTGETYEELGKAMGVDEAAFAETMNTWNGYVDAKNDPDFGRTSFANKLDTAPYYAIKVTAGVHHTMGGLTINTNTEVLKEDGSVIPGLFAAGEVTGGVHGANRLGGNAVADFTVFGRIAGKAASDYAA</sequence>
<name>A0ACC9CYQ2_9FIRM</name>
<evidence type="ECO:0000313" key="2">
    <source>
        <dbReference type="Proteomes" id="UP000220959"/>
    </source>
</evidence>
<dbReference type="EMBL" id="NMTR01000020">
    <property type="protein sequence ID" value="PDX60965.1"/>
    <property type="molecule type" value="Genomic_DNA"/>
</dbReference>
<proteinExistence type="predicted"/>
<reference evidence="1 2" key="1">
    <citation type="journal article" date="2017" name="Front. Microbiol.">
        <title>New Insights into the Diversity of the Genus Faecalibacterium.</title>
        <authorList>
            <person name="Benevides L."/>
            <person name="Burman S."/>
            <person name="Martin R."/>
            <person name="Robert V."/>
            <person name="Thomas M."/>
            <person name="Miquel S."/>
            <person name="Chain F."/>
            <person name="Sokol H."/>
            <person name="Bermudez-Humaran L.G."/>
            <person name="Morrison M."/>
            <person name="Langella P."/>
            <person name="Azevedo V.A."/>
            <person name="Chatel J.M."/>
            <person name="Soares S."/>
        </authorList>
    </citation>
    <scope>NUCLEOTIDE SEQUENCE [LARGE SCALE GENOMIC DNA]</scope>
    <source>
        <strain evidence="2">CNCM I-4541</strain>
    </source>
</reference>
<dbReference type="Proteomes" id="UP000220959">
    <property type="component" value="Unassembled WGS sequence"/>
</dbReference>
<keyword evidence="2" id="KW-1185">Reference proteome</keyword>
<evidence type="ECO:0000313" key="1">
    <source>
        <dbReference type="EMBL" id="PDX60965.1"/>
    </source>
</evidence>
<gene>
    <name evidence="1" type="ORF">CGS49_08385</name>
</gene>
<protein>
    <submittedName>
        <fullName evidence="1">Flavocytochrome c</fullName>
    </submittedName>
</protein>